<dbReference type="Proteomes" id="UP000485058">
    <property type="component" value="Unassembled WGS sequence"/>
</dbReference>
<evidence type="ECO:0000256" key="1">
    <source>
        <dbReference type="SAM" id="MobiDB-lite"/>
    </source>
</evidence>
<dbReference type="AlphaFoldDB" id="A0A699YY97"/>
<feature type="region of interest" description="Disordered" evidence="1">
    <location>
        <begin position="59"/>
        <end position="99"/>
    </location>
</feature>
<evidence type="ECO:0000313" key="3">
    <source>
        <dbReference type="Proteomes" id="UP000485058"/>
    </source>
</evidence>
<keyword evidence="3" id="KW-1185">Reference proteome</keyword>
<organism evidence="2 3">
    <name type="scientific">Haematococcus lacustris</name>
    <name type="common">Green alga</name>
    <name type="synonym">Haematococcus pluvialis</name>
    <dbReference type="NCBI Taxonomy" id="44745"/>
    <lineage>
        <taxon>Eukaryota</taxon>
        <taxon>Viridiplantae</taxon>
        <taxon>Chlorophyta</taxon>
        <taxon>core chlorophytes</taxon>
        <taxon>Chlorophyceae</taxon>
        <taxon>CS clade</taxon>
        <taxon>Chlamydomonadales</taxon>
        <taxon>Haematococcaceae</taxon>
        <taxon>Haematococcus</taxon>
    </lineage>
</organism>
<evidence type="ECO:0000313" key="2">
    <source>
        <dbReference type="EMBL" id="GFH11976.1"/>
    </source>
</evidence>
<sequence length="199" mass="22075">MEIARTKFVHMKGKRPSPLTRDIAALHRCRSRLPCRRSASVIAVPHCAEVFRLEEAVQSPSGWRPPNGMGDMENHRRGGQIPANETSPLGGPGPTSETATPLLPLQIKSQPTHFWSDGQLPGRASRPADRRGHLSAVSVHRNWIPQPLQIIPELPAGNIALSRRHRELPAHRTRTCRRIAQQGFSVTTLPCEYLFFAGS</sequence>
<protein>
    <submittedName>
        <fullName evidence="2">Uncharacterized protein</fullName>
    </submittedName>
</protein>
<name>A0A699YY97_HAELA</name>
<accession>A0A699YY97</accession>
<dbReference type="EMBL" id="BLLF01000454">
    <property type="protein sequence ID" value="GFH11976.1"/>
    <property type="molecule type" value="Genomic_DNA"/>
</dbReference>
<gene>
    <name evidence="2" type="ORF">HaLaN_07582</name>
</gene>
<proteinExistence type="predicted"/>
<reference evidence="2 3" key="1">
    <citation type="submission" date="2020-02" db="EMBL/GenBank/DDBJ databases">
        <title>Draft genome sequence of Haematococcus lacustris strain NIES-144.</title>
        <authorList>
            <person name="Morimoto D."/>
            <person name="Nakagawa S."/>
            <person name="Yoshida T."/>
            <person name="Sawayama S."/>
        </authorList>
    </citation>
    <scope>NUCLEOTIDE SEQUENCE [LARGE SCALE GENOMIC DNA]</scope>
    <source>
        <strain evidence="2 3">NIES-144</strain>
    </source>
</reference>
<comment type="caution">
    <text evidence="2">The sequence shown here is derived from an EMBL/GenBank/DDBJ whole genome shotgun (WGS) entry which is preliminary data.</text>
</comment>